<evidence type="ECO:0000313" key="2">
    <source>
        <dbReference type="EMBL" id="AOV17344.1"/>
    </source>
</evidence>
<dbReference type="PANTHER" id="PTHR13832">
    <property type="entry name" value="PROTEIN PHOSPHATASE 2C"/>
    <property type="match status" value="1"/>
</dbReference>
<dbReference type="CDD" id="cd00143">
    <property type="entry name" value="PP2Cc"/>
    <property type="match status" value="1"/>
</dbReference>
<dbReference type="InterPro" id="IPR036457">
    <property type="entry name" value="PPM-type-like_dom_sf"/>
</dbReference>
<reference evidence="2 3" key="1">
    <citation type="submission" date="2016-09" db="EMBL/GenBank/DDBJ databases">
        <title>Acidihalobacter prosperus V6 (DSM14174).</title>
        <authorList>
            <person name="Khaleque H.N."/>
            <person name="Ramsay J.P."/>
            <person name="Murphy R.J.T."/>
            <person name="Kaksonen A.H."/>
            <person name="Boxall N.J."/>
            <person name="Watkin E.L.J."/>
        </authorList>
    </citation>
    <scope>NUCLEOTIDE SEQUENCE [LARGE SCALE GENOMIC DNA]</scope>
    <source>
        <strain evidence="2 3">V6</strain>
    </source>
</reference>
<evidence type="ECO:0000313" key="3">
    <source>
        <dbReference type="Proteomes" id="UP000095342"/>
    </source>
</evidence>
<dbReference type="EMBL" id="CP017448">
    <property type="protein sequence ID" value="AOV17344.1"/>
    <property type="molecule type" value="Genomic_DNA"/>
</dbReference>
<dbReference type="InterPro" id="IPR015655">
    <property type="entry name" value="PP2C"/>
</dbReference>
<gene>
    <name evidence="2" type="ORF">BJI67_09970</name>
</gene>
<dbReference type="RefSeq" id="WP_070072897.1">
    <property type="nucleotide sequence ID" value="NZ_CP017448.1"/>
</dbReference>
<dbReference type="SMART" id="SM00332">
    <property type="entry name" value="PP2Cc"/>
    <property type="match status" value="1"/>
</dbReference>
<dbReference type="PANTHER" id="PTHR13832:SF827">
    <property type="entry name" value="PROTEIN PHOSPHATASE 1L"/>
    <property type="match status" value="1"/>
</dbReference>
<dbReference type="GO" id="GO:0004722">
    <property type="term" value="F:protein serine/threonine phosphatase activity"/>
    <property type="evidence" value="ECO:0007669"/>
    <property type="project" value="InterPro"/>
</dbReference>
<dbReference type="Pfam" id="PF13672">
    <property type="entry name" value="PP2C_2"/>
    <property type="match status" value="1"/>
</dbReference>
<proteinExistence type="predicted"/>
<dbReference type="InterPro" id="IPR001932">
    <property type="entry name" value="PPM-type_phosphatase-like_dom"/>
</dbReference>
<dbReference type="SUPFAM" id="SSF81606">
    <property type="entry name" value="PP2C-like"/>
    <property type="match status" value="1"/>
</dbReference>
<sequence>MNPDNTFDWASATDVGRVRNNNEDALAASTEIGIFVLADGMGGHKSGEIASNLAITTVLDHLSHTLPELIPGRIDEDIGYTRESIAIREAIIHANETIHQTAQKQIEYEGMGTTIVLLGFYGPRMTVAHVGDSRVYRFRNEQLEQLTSDHTMLQELVDRGFYTEEEAQKSMHKNLVTRALGADATVAVDIQEDLVLPGDTYLLCSDGLHDFVDSTHIIEYITTIDDLNKCSKQLIEEANRNGGRDNISLILIRPKGTFRIKKPLISKIKSWISKK</sequence>
<dbReference type="PROSITE" id="PS51746">
    <property type="entry name" value="PPM_2"/>
    <property type="match status" value="1"/>
</dbReference>
<dbReference type="Gene3D" id="3.60.40.10">
    <property type="entry name" value="PPM-type phosphatase domain"/>
    <property type="match status" value="1"/>
</dbReference>
<dbReference type="KEGG" id="aaeo:BJI67_09970"/>
<evidence type="ECO:0000259" key="1">
    <source>
        <dbReference type="PROSITE" id="PS51746"/>
    </source>
</evidence>
<dbReference type="SMART" id="SM00331">
    <property type="entry name" value="PP2C_SIG"/>
    <property type="match status" value="1"/>
</dbReference>
<name>A0A1D8K8P9_9GAMM</name>
<organism evidence="2 3">
    <name type="scientific">Acidihalobacter aeolianus</name>
    <dbReference type="NCBI Taxonomy" id="2792603"/>
    <lineage>
        <taxon>Bacteria</taxon>
        <taxon>Pseudomonadati</taxon>
        <taxon>Pseudomonadota</taxon>
        <taxon>Gammaproteobacteria</taxon>
        <taxon>Chromatiales</taxon>
        <taxon>Ectothiorhodospiraceae</taxon>
        <taxon>Acidihalobacter</taxon>
    </lineage>
</organism>
<keyword evidence="3" id="KW-1185">Reference proteome</keyword>
<dbReference type="NCBIfam" id="NF033484">
    <property type="entry name" value="Stp1_PP2C_phos"/>
    <property type="match status" value="1"/>
</dbReference>
<dbReference type="Proteomes" id="UP000095342">
    <property type="component" value="Chromosome"/>
</dbReference>
<dbReference type="AlphaFoldDB" id="A0A1D8K8P9"/>
<protein>
    <submittedName>
        <fullName evidence="2">Protein phosphatase</fullName>
    </submittedName>
</protein>
<accession>A0A1D8K8P9</accession>
<feature type="domain" description="PPM-type phosphatase" evidence="1">
    <location>
        <begin position="8"/>
        <end position="254"/>
    </location>
</feature>